<reference evidence="2 3" key="6">
    <citation type="journal article" date="2011" name="Appl. Environ. Microbiol.">
        <title>Involvement of the azorhizobial chromosome partition gene (parA) in the onset of bacteroid differentiation during Sesbania rostrata stem nodule development.</title>
        <authorList>
            <person name="Liu CT."/>
            <person name="Lee KB."/>
            <person name="Wang YS."/>
            <person name="Peng MH."/>
            <person name="Lee KT."/>
            <person name="Suzuki S."/>
            <person name="Suzuki T."/>
            <person name="Oyaizu H."/>
        </authorList>
    </citation>
    <scope>NUCLEOTIDE SEQUENCE [LARGE SCALE GENOMIC DNA]</scope>
    <source>
        <strain evidence="3">ATCC 43989 / DSM 5975 / JCM 20966 / LMG 6465 / NBRC 14845 / NCIMB 13405 / ORS 571</strain>
    </source>
</reference>
<name>A8IF65_AZOC5</name>
<dbReference type="KEGG" id="azc:AZC_3582"/>
<dbReference type="EMBL" id="AP009384">
    <property type="protein sequence ID" value="BAF89580.1"/>
    <property type="molecule type" value="Genomic_DNA"/>
</dbReference>
<protein>
    <submittedName>
        <fullName evidence="2">Uncharacterized protein</fullName>
    </submittedName>
</protein>
<evidence type="ECO:0000313" key="3">
    <source>
        <dbReference type="Proteomes" id="UP000000270"/>
    </source>
</evidence>
<dbReference type="Pfam" id="PF24072">
    <property type="entry name" value="T7_gp14"/>
    <property type="match status" value="1"/>
</dbReference>
<evidence type="ECO:0000313" key="2">
    <source>
        <dbReference type="EMBL" id="BAF89580.1"/>
    </source>
</evidence>
<dbReference type="Proteomes" id="UP000000270">
    <property type="component" value="Chromosome"/>
</dbReference>
<dbReference type="eggNOG" id="ENOG5032SJB">
    <property type="taxonomic scope" value="Bacteria"/>
</dbReference>
<keyword evidence="3" id="KW-1185">Reference proteome</keyword>
<dbReference type="InterPro" id="IPR038996">
    <property type="entry name" value="Gp14"/>
</dbReference>
<dbReference type="HOGENOM" id="CLU_851649_0_0_5"/>
<dbReference type="STRING" id="438753.AZC_3582"/>
<evidence type="ECO:0000256" key="1">
    <source>
        <dbReference type="SAM" id="MobiDB-lite"/>
    </source>
</evidence>
<reference evidence="2 3" key="1">
    <citation type="journal article" date="2007" name="Appl. Environ. Microbiol.">
        <title>Rhizobial factors required for stem nodule maturation and maintenance in Sesbania rostrata-Azorhizobium caulinodans ORS571 symbiosis.</title>
        <authorList>
            <person name="Suzuki S."/>
            <person name="Aono T."/>
            <person name="Lee KB."/>
            <person name="Suzuki T."/>
            <person name="Liu CT."/>
            <person name="Miwa H."/>
            <person name="Wakao S."/>
            <person name="Iki T."/>
            <person name="Oyaizu H."/>
        </authorList>
    </citation>
    <scope>NUCLEOTIDE SEQUENCE [LARGE SCALE GENOMIC DNA]</scope>
    <source>
        <strain evidence="3">ATCC 43989 / DSM 5975 / JCM 20966 / LMG 6465 / NBRC 14845 / NCIMB 13405 / ORS 571</strain>
    </source>
</reference>
<dbReference type="AlphaFoldDB" id="A8IF65"/>
<reference evidence="3" key="2">
    <citation type="submission" date="2007-04" db="EMBL/GenBank/DDBJ databases">
        <title>Complete genome sequence of the nitrogen-fixing bacterium Azorhizobium caulinodans ORS571.</title>
        <authorList>
            <person name="Lee K.B."/>
            <person name="Backer P.D."/>
            <person name="Aono T."/>
            <person name="Liu C.T."/>
            <person name="Suzuki S."/>
            <person name="Suzuki T."/>
            <person name="Kaneko T."/>
            <person name="Yamada M."/>
            <person name="Tabata S."/>
            <person name="Kupfer D.M."/>
            <person name="Najar F.Z."/>
            <person name="Wiley G.B."/>
            <person name="Roe B."/>
            <person name="Binnewies T."/>
            <person name="Ussery D."/>
            <person name="Vereecke D."/>
            <person name="Gevers D."/>
            <person name="Holsters M."/>
            <person name="Oyaizu H."/>
        </authorList>
    </citation>
    <scope>NUCLEOTIDE SEQUENCE [LARGE SCALE GENOMIC DNA]</scope>
    <source>
        <strain evidence="3">ATCC 43989 / DSM 5975 / JCM 20966 / LMG 6465 / NBRC 14845 / NCIMB 13405 / ORS 571</strain>
    </source>
</reference>
<reference evidence="2 3" key="4">
    <citation type="journal article" date="2009" name="Appl. Environ. Microbiol.">
        <title>Comparative genome-wide transcriptional profiling of Azorhizobium caulinodans ORS571 grown under free-living and symbiotic conditions.</title>
        <authorList>
            <person name="Tsukada S."/>
            <person name="Aono T."/>
            <person name="Akiba N."/>
            <person name="Lee KB."/>
            <person name="Liu CT."/>
            <person name="Toyazaki H."/>
            <person name="Oyaizu H."/>
        </authorList>
    </citation>
    <scope>NUCLEOTIDE SEQUENCE [LARGE SCALE GENOMIC DNA]</scope>
    <source>
        <strain evidence="3">ATCC 43989 / DSM 5975 / JCM 20966 / LMG 6465 / NBRC 14845 / NCIMB 13405 / ORS 571</strain>
    </source>
</reference>
<proteinExistence type="predicted"/>
<feature type="compositionally biased region" description="Basic and acidic residues" evidence="1">
    <location>
        <begin position="1"/>
        <end position="15"/>
    </location>
</feature>
<accession>A8IF65</accession>
<feature type="region of interest" description="Disordered" evidence="1">
    <location>
        <begin position="1"/>
        <end position="21"/>
    </location>
</feature>
<reference evidence="2 3" key="3">
    <citation type="journal article" date="2008" name="BMC Genomics">
        <title>The genome of the versatile nitrogen fixer Azorhizobium caulinodans ORS571.</title>
        <authorList>
            <person name="Lee KB."/>
            <person name="Backer P.D."/>
            <person name="Aono T."/>
            <person name="Liu CT."/>
            <person name="Suzuki S."/>
            <person name="Suzuki T."/>
            <person name="Kaneko T."/>
            <person name="Yamada M."/>
            <person name="Tabata S."/>
            <person name="Kupfer D.M."/>
            <person name="Najar F.Z."/>
            <person name="Wiley G.B."/>
            <person name="Roe B."/>
            <person name="Binnewies T.T."/>
            <person name="Ussery D.W."/>
            <person name="D'Haeze W."/>
            <person name="Herder J.D."/>
            <person name="Gevers D."/>
            <person name="Vereecke D."/>
            <person name="Holsters M."/>
            <person name="Oyaizu H."/>
        </authorList>
    </citation>
    <scope>NUCLEOTIDE SEQUENCE [LARGE SCALE GENOMIC DNA]</scope>
    <source>
        <strain evidence="3">ATCC 43989 / DSM 5975 / JCM 20966 / LMG 6465 / NBRC 14845 / NCIMB 13405 / ORS 571</strain>
    </source>
</reference>
<reference evidence="2 3" key="5">
    <citation type="journal article" date="2010" name="Appl. Environ. Microbiol.">
        <title>phrR-like gene praR of Azorhizobium caulinodans ORS571 is essential for symbiosis with Sesbania rostrata and is involved in expression of reb genes.</title>
        <authorList>
            <person name="Akiba N."/>
            <person name="Aono T."/>
            <person name="Toyazaki H."/>
            <person name="Sato S."/>
            <person name="Oyaizu H."/>
        </authorList>
    </citation>
    <scope>NUCLEOTIDE SEQUENCE [LARGE SCALE GENOMIC DNA]</scope>
    <source>
        <strain evidence="3">ATCC 43989 / DSM 5975 / JCM 20966 / LMG 6465 / NBRC 14845 / NCIMB 13405 / ORS 571</strain>
    </source>
</reference>
<organism evidence="2 3">
    <name type="scientific">Azorhizobium caulinodans (strain ATCC 43989 / DSM 5975 / JCM 20966 / LMG 6465 / NBRC 14845 / NCIMB 13405 / ORS 571)</name>
    <dbReference type="NCBI Taxonomy" id="438753"/>
    <lineage>
        <taxon>Bacteria</taxon>
        <taxon>Pseudomonadati</taxon>
        <taxon>Pseudomonadota</taxon>
        <taxon>Alphaproteobacteria</taxon>
        <taxon>Hyphomicrobiales</taxon>
        <taxon>Xanthobacteraceae</taxon>
        <taxon>Azorhizobium</taxon>
    </lineage>
</organism>
<gene>
    <name evidence="2" type="ordered locus">AZC_3582</name>
</gene>
<sequence length="326" mass="35343">MDARHGRTEDARHVVPADLQGGVGEDPAALCGPSELRGCPQSASHPMGPVVWLHPRGEVPPQRDPLPAHHEAQGMCTVAAGVGIVQAGTGIFGAIAGNSSATRAAYQQQLYNAQVEAQQERYRAELIRYQNVTYKQDIDYGHEVLSWQKDEFSRQDKLLNRSVGQIEQNRFTQYATMLQRMVEEQIASAFDVQNVDRQSRKMAASAQVKADARGTEGQSIEQIINDVARQAGDATTVLELNRSATMRQLNLEMMGLKAGSDQALYNLNVGTYSPQQPLKAPQPVSPVTPAAPVQMPSSSALAVNVVGSVLSGVNAYNSLSRNQLKL</sequence>